<dbReference type="PROSITE" id="PS50082">
    <property type="entry name" value="WD_REPEATS_2"/>
    <property type="match status" value="1"/>
</dbReference>
<name>A0A8H3TN52_9TREE</name>
<feature type="region of interest" description="Disordered" evidence="3">
    <location>
        <begin position="165"/>
        <end position="199"/>
    </location>
</feature>
<dbReference type="Gene3D" id="2.130.10.10">
    <property type="entry name" value="YVTN repeat-like/Quinoprotein amine dehydrogenase"/>
    <property type="match status" value="2"/>
</dbReference>
<dbReference type="InterPro" id="IPR015943">
    <property type="entry name" value="WD40/YVTN_repeat-like_dom_sf"/>
</dbReference>
<dbReference type="OrthoDB" id="338622at2759"/>
<dbReference type="PANTHER" id="PTHR44099">
    <property type="entry name" value="RABCONNECTIN-3B, ISOFORM A"/>
    <property type="match status" value="1"/>
</dbReference>
<dbReference type="SUPFAM" id="SSF50978">
    <property type="entry name" value="WD40 repeat-like"/>
    <property type="match status" value="1"/>
</dbReference>
<accession>A0A8H3TN52</accession>
<dbReference type="SMART" id="SM00320">
    <property type="entry name" value="WD40"/>
    <property type="match status" value="4"/>
</dbReference>
<feature type="repeat" description="WD" evidence="1">
    <location>
        <begin position="1319"/>
        <end position="1353"/>
    </location>
</feature>
<sequence>MSVGKMPSVSDDFVISLSLDNRPLEEIFWDTPHTAFCAVEPSPDRPQTSSSADPCIDYQREKRWIGSVGCEDGSIWLLDTGIPIKQQEVAVRINSDKPEAAIRDDSSVNSSHSRIFEGFRSPRSPRLGGPASPLLSRKSSSVAVPTVAISPPVESTAVFQNVDGIINPSDERPRSRSESVTTTYSTSSRYSNLGLLPSPTPTRAKNLAAVSQTTATARLASISANDEKMMQRGLKSQGRSTPEHVGSVTKLAAQVRSGLTEVYGKSDEDTGSKRRKPEMADDMNVEVGDFFRDSPRIPEKEKAMDDDVKEELKAEQELLRLEEQMDEQTGARKEMPQKSNSSGHILRSRLLFPELSGSAILALQDCSLPGRIVVLTARGTLAIIDEYQHDIAATVDLDHISRQREVPSTRPNLSPHLRWKGLSIVSKGEVDILATYAHLPDELATEPSAAHTTIFVFQLSRTTELKLIGRTSIRGCGPVSIASNSKGGLFLLQATANQLCRYSLEFEEEKRGSDLQKSRSYAQLGSLLSPMPSRPASRAASVRESSSKPGAEDSEMTQALGRFLGRRRKDETAALHLSEFFPRTVVLGEATVVRNYQEAQWTGMLICGRSGIAWNAETAWCFTLDANFSECDTISLGAVQGCGTMQLPLNSPELLRSEVLKHCSGHIAVVGQHVLRLKPSTLDALHLDAGIVEGRLSPRMPEDTIILMQKSLYNDQLLSHPVFPYSVTGGSPILAMDQAGNLQHFQLGDLRHAKTSHSSLDSRTTCTTHLALQPTGQQLVITGDEDGWMKVWSRETSELLCADCLFNCAVQAIEPSPFTEKDTVSELYALSEDGTIAVYDLEQMALAYLIPGSRHAVEGVLLSGKDLVIAYASGKTRVWDLDTLQFRRSTGIDAAEESLVNRAWLPLFRQLHSSSRHDLGEPEQAILHLKLDSLNMKDVGVLLHTLHTWDLQGDIDNVIQSMTNVALGTRSAIRLLIGHSATQADLASWQVSGRHTAWKQLMLVALAHRFIGESETEIAATKVITFYASVLQDVVGPAFCAGDIATYIEYYNHSSLHVHQAARLLLDARMGAMVDADILELLDKEVGHLPVNMSVSTRTDSLSVNALILMAAVALRRFSVLSSTALKDIANSIQLYLQQDDDSHLQQLAIDLAGRGFDIWQNFCDPSDMLRALFSLAVRKDEDGRHHSPIAHARAAVIQLASTCGAIFITTITMDILDAKTIAQRNAIMKLCVFVARKKPSVLLPSLPRLAEAVVKSLDPTRVHMRESIQQTATVILNELVSTYPAIDFAGKTQKLAVGTHEGAVIMYDLKTATRLYVLETHHSQVSAISFSPDGRRLVTAALDDRKLTVWKVGSSFGSMFVVGGPPRQGTGPGEPFKTYDFFVADEDSTEKDPATGLPHIRISWPGERNTCLQIGKMKMTFAT</sequence>
<reference evidence="4" key="1">
    <citation type="submission" date="2020-07" db="EMBL/GenBank/DDBJ databases">
        <title>Draft Genome Sequence of a Deep-Sea Yeast, Naganishia (Cryptococcus) liquefaciens strain N6.</title>
        <authorList>
            <person name="Han Y.W."/>
            <person name="Kajitani R."/>
            <person name="Morimoto H."/>
            <person name="Parhat M."/>
            <person name="Tsubouchi H."/>
            <person name="Bakenova O."/>
            <person name="Ogata M."/>
            <person name="Argunhan B."/>
            <person name="Aoki R."/>
            <person name="Kajiwara S."/>
            <person name="Itoh T."/>
            <person name="Iwasaki H."/>
        </authorList>
    </citation>
    <scope>NUCLEOTIDE SEQUENCE</scope>
    <source>
        <strain evidence="4">N6</strain>
    </source>
</reference>
<dbReference type="EMBL" id="BLZA01000005">
    <property type="protein sequence ID" value="GHJ83909.1"/>
    <property type="molecule type" value="Genomic_DNA"/>
</dbReference>
<dbReference type="InterPro" id="IPR049916">
    <property type="entry name" value="WDR72-like"/>
</dbReference>
<feature type="compositionally biased region" description="Low complexity" evidence="3">
    <location>
        <begin position="178"/>
        <end position="191"/>
    </location>
</feature>
<gene>
    <name evidence="4" type="ORF">NliqN6_0311</name>
</gene>
<feature type="compositionally biased region" description="Low complexity" evidence="3">
    <location>
        <begin position="526"/>
        <end position="544"/>
    </location>
</feature>
<feature type="region of interest" description="Disordered" evidence="3">
    <location>
        <begin position="116"/>
        <end position="136"/>
    </location>
</feature>
<proteinExistence type="predicted"/>
<evidence type="ECO:0008006" key="6">
    <source>
        <dbReference type="Google" id="ProtNLM"/>
    </source>
</evidence>
<dbReference type="Proteomes" id="UP000620104">
    <property type="component" value="Unassembled WGS sequence"/>
</dbReference>
<keyword evidence="2" id="KW-0175">Coiled coil</keyword>
<feature type="region of interest" description="Disordered" evidence="3">
    <location>
        <begin position="526"/>
        <end position="556"/>
    </location>
</feature>
<dbReference type="InterPro" id="IPR036322">
    <property type="entry name" value="WD40_repeat_dom_sf"/>
</dbReference>
<evidence type="ECO:0000256" key="2">
    <source>
        <dbReference type="SAM" id="Coils"/>
    </source>
</evidence>
<dbReference type="GO" id="GO:0005737">
    <property type="term" value="C:cytoplasm"/>
    <property type="evidence" value="ECO:0007669"/>
    <property type="project" value="TreeGrafter"/>
</dbReference>
<dbReference type="PROSITE" id="PS50294">
    <property type="entry name" value="WD_REPEATS_REGION"/>
    <property type="match status" value="1"/>
</dbReference>
<evidence type="ECO:0000313" key="5">
    <source>
        <dbReference type="Proteomes" id="UP000620104"/>
    </source>
</evidence>
<dbReference type="PANTHER" id="PTHR44099:SF4">
    <property type="entry name" value="RABCONNECTIN-3B, ISOFORM A"/>
    <property type="match status" value="1"/>
</dbReference>
<evidence type="ECO:0000256" key="3">
    <source>
        <dbReference type="SAM" id="MobiDB-lite"/>
    </source>
</evidence>
<feature type="coiled-coil region" evidence="2">
    <location>
        <begin position="304"/>
        <end position="331"/>
    </location>
</feature>
<evidence type="ECO:0000313" key="4">
    <source>
        <dbReference type="EMBL" id="GHJ83909.1"/>
    </source>
</evidence>
<dbReference type="InterPro" id="IPR001680">
    <property type="entry name" value="WD40_rpt"/>
</dbReference>
<organism evidence="4 5">
    <name type="scientific">Naganishia liquefaciens</name>
    <dbReference type="NCBI Taxonomy" id="104408"/>
    <lineage>
        <taxon>Eukaryota</taxon>
        <taxon>Fungi</taxon>
        <taxon>Dikarya</taxon>
        <taxon>Basidiomycota</taxon>
        <taxon>Agaricomycotina</taxon>
        <taxon>Tremellomycetes</taxon>
        <taxon>Filobasidiales</taxon>
        <taxon>Filobasidiaceae</taxon>
        <taxon>Naganishia</taxon>
    </lineage>
</organism>
<comment type="caution">
    <text evidence="4">The sequence shown here is derived from an EMBL/GenBank/DDBJ whole genome shotgun (WGS) entry which is preliminary data.</text>
</comment>
<protein>
    <recommendedName>
        <fullName evidence="6">WD40 repeat domain-containing protein</fullName>
    </recommendedName>
</protein>
<dbReference type="Pfam" id="PF00400">
    <property type="entry name" value="WD40"/>
    <property type="match status" value="1"/>
</dbReference>
<keyword evidence="1" id="KW-0853">WD repeat</keyword>
<keyword evidence="5" id="KW-1185">Reference proteome</keyword>
<evidence type="ECO:0000256" key="1">
    <source>
        <dbReference type="PROSITE-ProRule" id="PRU00221"/>
    </source>
</evidence>